<organism evidence="3 4">
    <name type="scientific">Noviherbaspirillum sedimenti</name>
    <dbReference type="NCBI Taxonomy" id="2320865"/>
    <lineage>
        <taxon>Bacteria</taxon>
        <taxon>Pseudomonadati</taxon>
        <taxon>Pseudomonadota</taxon>
        <taxon>Betaproteobacteria</taxon>
        <taxon>Burkholderiales</taxon>
        <taxon>Oxalobacteraceae</taxon>
        <taxon>Noviherbaspirillum</taxon>
    </lineage>
</organism>
<feature type="domain" description="Acetyl-CoA hydrolase/transferase C-terminal" evidence="2">
    <location>
        <begin position="257"/>
        <end position="409"/>
    </location>
</feature>
<dbReference type="Proteomes" id="UP000266327">
    <property type="component" value="Unassembled WGS sequence"/>
</dbReference>
<keyword evidence="4" id="KW-1185">Reference proteome</keyword>
<dbReference type="Gene3D" id="3.40.1080.10">
    <property type="entry name" value="Glutaconate Coenzyme A-transferase"/>
    <property type="match status" value="1"/>
</dbReference>
<dbReference type="InterPro" id="IPR046433">
    <property type="entry name" value="ActCoA_hydro"/>
</dbReference>
<evidence type="ECO:0000259" key="2">
    <source>
        <dbReference type="Pfam" id="PF13336"/>
    </source>
</evidence>
<protein>
    <recommendedName>
        <fullName evidence="2">Acetyl-CoA hydrolase/transferase C-terminal domain-containing protein</fullName>
    </recommendedName>
</protein>
<dbReference type="PANTHER" id="PTHR21432">
    <property type="entry name" value="ACETYL-COA HYDROLASE-RELATED"/>
    <property type="match status" value="1"/>
</dbReference>
<gene>
    <name evidence="3" type="ORF">D3878_18250</name>
</gene>
<dbReference type="GO" id="GO:0008775">
    <property type="term" value="F:acetate CoA-transferase activity"/>
    <property type="evidence" value="ECO:0007669"/>
    <property type="project" value="InterPro"/>
</dbReference>
<dbReference type="OrthoDB" id="9801795at2"/>
<name>A0A3A3GQN2_9BURK</name>
<dbReference type="InterPro" id="IPR026888">
    <property type="entry name" value="AcetylCoA_hyd_C"/>
</dbReference>
<dbReference type="GO" id="GO:0006083">
    <property type="term" value="P:acetate metabolic process"/>
    <property type="evidence" value="ECO:0007669"/>
    <property type="project" value="InterPro"/>
</dbReference>
<dbReference type="InterPro" id="IPR037171">
    <property type="entry name" value="NagB/RpiA_transferase-like"/>
</dbReference>
<feature type="region of interest" description="Disordered" evidence="1">
    <location>
        <begin position="415"/>
        <end position="434"/>
    </location>
</feature>
<dbReference type="RefSeq" id="WP_119786785.1">
    <property type="nucleotide sequence ID" value="NZ_QYUQ01000002.1"/>
</dbReference>
<accession>A0A3A3GQN2</accession>
<dbReference type="AlphaFoldDB" id="A0A3A3GQN2"/>
<dbReference type="PANTHER" id="PTHR21432:SF20">
    <property type="entry name" value="ACETYL-COA HYDROLASE"/>
    <property type="match status" value="1"/>
</dbReference>
<dbReference type="Gene3D" id="3.30.750.70">
    <property type="entry name" value="4-hydroxybutyrate coenzyme like domains"/>
    <property type="match status" value="1"/>
</dbReference>
<evidence type="ECO:0000313" key="4">
    <source>
        <dbReference type="Proteomes" id="UP000266327"/>
    </source>
</evidence>
<sequence>MKDLTGNGLVDAIGPAREIYVSGCSAEIVGLPELLGNSLPGATVTGILSPLLNTRSYASPVSGRRCRTFFLNKEIKQHLSAGLVDLCPWTYSQISNWLRNTINFDAAVVMVSPPDDQGRVSLGVQCDFLPLFRGRVKRLIGVVNPKMPYTFGDTTIPLDAFSAVFGLEHDLLSPPAPKAAEANPSIETIGRAIADLIPDGATIQLGIGKIPQAVSRRLTEHRNIGVISGLVDDDILYMEDQGVLDRSKPIVTGVAIGSSELYAQVHKNPRFSFQPCSRTHKLEALIGVDRFYSVNATLQIDLFGQINSEMIDGRFISVPGGFPDFLRGASMNPTGRAIVALQASAGKSTSPGIVFSLSTPASVTATKTEVDLIVTEFGVAQLKNLSMDQRAEALIAIAAPEDRDALQAEWSAFRGGAFGPSSRRPAQASEGRRG</sequence>
<evidence type="ECO:0000256" key="1">
    <source>
        <dbReference type="SAM" id="MobiDB-lite"/>
    </source>
</evidence>
<dbReference type="SUPFAM" id="SSF100950">
    <property type="entry name" value="NagB/RpiA/CoA transferase-like"/>
    <property type="match status" value="2"/>
</dbReference>
<reference evidence="4" key="1">
    <citation type="submission" date="2018-09" db="EMBL/GenBank/DDBJ databases">
        <authorList>
            <person name="Zhu H."/>
        </authorList>
    </citation>
    <scope>NUCLEOTIDE SEQUENCE [LARGE SCALE GENOMIC DNA]</scope>
    <source>
        <strain evidence="4">K1S02-23</strain>
    </source>
</reference>
<dbReference type="Gene3D" id="3.40.1080.20">
    <property type="entry name" value="Acetyl-CoA hydrolase/transferase C-terminal domain"/>
    <property type="match status" value="1"/>
</dbReference>
<proteinExistence type="predicted"/>
<dbReference type="EMBL" id="QYUQ01000002">
    <property type="protein sequence ID" value="RJG03290.1"/>
    <property type="molecule type" value="Genomic_DNA"/>
</dbReference>
<comment type="caution">
    <text evidence="3">The sequence shown here is derived from an EMBL/GenBank/DDBJ whole genome shotgun (WGS) entry which is preliminary data.</text>
</comment>
<dbReference type="InterPro" id="IPR038460">
    <property type="entry name" value="AcetylCoA_hyd_C_sf"/>
</dbReference>
<evidence type="ECO:0000313" key="3">
    <source>
        <dbReference type="EMBL" id="RJG03290.1"/>
    </source>
</evidence>
<dbReference type="Pfam" id="PF13336">
    <property type="entry name" value="AcetylCoA_hyd_C"/>
    <property type="match status" value="1"/>
</dbReference>